<evidence type="ECO:0000313" key="5">
    <source>
        <dbReference type="EMBL" id="MCQ1531775.1"/>
    </source>
</evidence>
<organism evidence="5 6">
    <name type="scientific">Lutispora saccharofermentans</name>
    <dbReference type="NCBI Taxonomy" id="3024236"/>
    <lineage>
        <taxon>Bacteria</taxon>
        <taxon>Bacillati</taxon>
        <taxon>Bacillota</taxon>
        <taxon>Clostridia</taxon>
        <taxon>Lutisporales</taxon>
        <taxon>Lutisporaceae</taxon>
        <taxon>Lutispora</taxon>
    </lineage>
</organism>
<evidence type="ECO:0000256" key="2">
    <source>
        <dbReference type="SAM" id="Phobius"/>
    </source>
</evidence>
<evidence type="ECO:0000259" key="4">
    <source>
        <dbReference type="PROSITE" id="PS51832"/>
    </source>
</evidence>
<dbReference type="InterPro" id="IPR006675">
    <property type="entry name" value="HDIG_dom"/>
</dbReference>
<proteinExistence type="predicted"/>
<dbReference type="InterPro" id="IPR006674">
    <property type="entry name" value="HD_domain"/>
</dbReference>
<dbReference type="InterPro" id="IPR003607">
    <property type="entry name" value="HD/PDEase_dom"/>
</dbReference>
<feature type="domain" description="HD" evidence="3">
    <location>
        <begin position="116"/>
        <end position="239"/>
    </location>
</feature>
<keyword evidence="2" id="KW-0812">Transmembrane</keyword>
<sequence>MSEDILNEHGVALVTKDTVINDYIIEKLIEMEIVMVDVYSQNEEENEDTEKSCEEFEKDYRQALLKIKEVLTDLSAGKALDYNKIIEIQGLIYKNIDKCDEIVACLRDIRQADEYTYNHCINVGFYCMLMGKWLGLGYDDTIKLIQAGLLHDIGKTMIPADVLNKKGKLTVEEFELIKKHTVYGYDILLQAKEIDVEVKKAVLLHHERVDGSGYPLSIPSDYIGLYTKIVAIADVYDAMTSDRPYKKRTTPFEAFKMFLSIGISIFDLNILYVFLNSLAANFTGINVKLDNGKEGRVVYVPPHNITKPVLCVDSSYIDLSREDKINIDSVID</sequence>
<feature type="transmembrane region" description="Helical" evidence="2">
    <location>
        <begin position="254"/>
        <end position="275"/>
    </location>
</feature>
<protein>
    <submittedName>
        <fullName evidence="5">HD-GYP domain-containing protein</fullName>
    </submittedName>
</protein>
<gene>
    <name evidence="5" type="ORF">LJD61_19860</name>
</gene>
<keyword evidence="6" id="KW-1185">Reference proteome</keyword>
<dbReference type="SUPFAM" id="SSF109604">
    <property type="entry name" value="HD-domain/PDEase-like"/>
    <property type="match status" value="1"/>
</dbReference>
<evidence type="ECO:0000256" key="1">
    <source>
        <dbReference type="SAM" id="Coils"/>
    </source>
</evidence>
<feature type="coiled-coil region" evidence="1">
    <location>
        <begin position="39"/>
        <end position="66"/>
    </location>
</feature>
<dbReference type="RefSeq" id="WP_255229340.1">
    <property type="nucleotide sequence ID" value="NZ_JAJEKE010000030.1"/>
</dbReference>
<reference evidence="5 6" key="1">
    <citation type="submission" date="2021-10" db="EMBL/GenBank/DDBJ databases">
        <title>Lutispora strain m25 sp. nov., a thermophilic, non-spore-forming bacterium isolated from a lab-scale methanogenic bioreactor digesting anaerobic sludge.</title>
        <authorList>
            <person name="El Houari A."/>
            <person name="Mcdonald J."/>
        </authorList>
    </citation>
    <scope>NUCLEOTIDE SEQUENCE [LARGE SCALE GENOMIC DNA]</scope>
    <source>
        <strain evidence="6">m25</strain>
    </source>
</reference>
<dbReference type="InterPro" id="IPR037522">
    <property type="entry name" value="HD_GYP_dom"/>
</dbReference>
<comment type="caution">
    <text evidence="5">The sequence shown here is derived from an EMBL/GenBank/DDBJ whole genome shotgun (WGS) entry which is preliminary data.</text>
</comment>
<dbReference type="PANTHER" id="PTHR43155">
    <property type="entry name" value="CYCLIC DI-GMP PHOSPHODIESTERASE PA4108-RELATED"/>
    <property type="match status" value="1"/>
</dbReference>
<dbReference type="Proteomes" id="UP001651880">
    <property type="component" value="Unassembled WGS sequence"/>
</dbReference>
<name>A0ABT1NKI2_9FIRM</name>
<keyword evidence="1" id="KW-0175">Coiled coil</keyword>
<accession>A0ABT1NKI2</accession>
<dbReference type="CDD" id="cd00077">
    <property type="entry name" value="HDc"/>
    <property type="match status" value="1"/>
</dbReference>
<dbReference type="PANTHER" id="PTHR43155:SF2">
    <property type="entry name" value="CYCLIC DI-GMP PHOSPHODIESTERASE PA4108"/>
    <property type="match status" value="1"/>
</dbReference>
<dbReference type="PROSITE" id="PS51831">
    <property type="entry name" value="HD"/>
    <property type="match status" value="1"/>
</dbReference>
<dbReference type="Pfam" id="PF13487">
    <property type="entry name" value="HD_5"/>
    <property type="match status" value="1"/>
</dbReference>
<dbReference type="EMBL" id="JAJEKE010000030">
    <property type="protein sequence ID" value="MCQ1531775.1"/>
    <property type="molecule type" value="Genomic_DNA"/>
</dbReference>
<dbReference type="PROSITE" id="PS51832">
    <property type="entry name" value="HD_GYP"/>
    <property type="match status" value="1"/>
</dbReference>
<keyword evidence="2" id="KW-1133">Transmembrane helix</keyword>
<dbReference type="Gene3D" id="1.10.3210.10">
    <property type="entry name" value="Hypothetical protein af1432"/>
    <property type="match status" value="1"/>
</dbReference>
<evidence type="ECO:0000259" key="3">
    <source>
        <dbReference type="PROSITE" id="PS51831"/>
    </source>
</evidence>
<dbReference type="SMART" id="SM00471">
    <property type="entry name" value="HDc"/>
    <property type="match status" value="1"/>
</dbReference>
<dbReference type="NCBIfam" id="TIGR00277">
    <property type="entry name" value="HDIG"/>
    <property type="match status" value="1"/>
</dbReference>
<keyword evidence="2" id="KW-0472">Membrane</keyword>
<feature type="domain" description="HD-GYP" evidence="4">
    <location>
        <begin position="94"/>
        <end position="290"/>
    </location>
</feature>
<evidence type="ECO:0000313" key="6">
    <source>
        <dbReference type="Proteomes" id="UP001651880"/>
    </source>
</evidence>